<feature type="transmembrane region" description="Helical" evidence="2">
    <location>
        <begin position="214"/>
        <end position="232"/>
    </location>
</feature>
<organism evidence="4 5">
    <name type="scientific">Streptosporangium jomthongense</name>
    <dbReference type="NCBI Taxonomy" id="1193683"/>
    <lineage>
        <taxon>Bacteria</taxon>
        <taxon>Bacillati</taxon>
        <taxon>Actinomycetota</taxon>
        <taxon>Actinomycetes</taxon>
        <taxon>Streptosporangiales</taxon>
        <taxon>Streptosporangiaceae</taxon>
        <taxon>Streptosporangium</taxon>
    </lineage>
</organism>
<feature type="transmembrane region" description="Helical" evidence="2">
    <location>
        <begin position="92"/>
        <end position="111"/>
    </location>
</feature>
<evidence type="ECO:0000313" key="4">
    <source>
        <dbReference type="EMBL" id="MFC3979062.1"/>
    </source>
</evidence>
<evidence type="ECO:0000313" key="5">
    <source>
        <dbReference type="Proteomes" id="UP001595698"/>
    </source>
</evidence>
<dbReference type="EMBL" id="JBHSBC010000001">
    <property type="protein sequence ID" value="MFC3979062.1"/>
    <property type="molecule type" value="Genomic_DNA"/>
</dbReference>
<evidence type="ECO:0000256" key="2">
    <source>
        <dbReference type="SAM" id="Phobius"/>
    </source>
</evidence>
<feature type="transmembrane region" description="Helical" evidence="2">
    <location>
        <begin position="170"/>
        <end position="194"/>
    </location>
</feature>
<dbReference type="Proteomes" id="UP001595698">
    <property type="component" value="Unassembled WGS sequence"/>
</dbReference>
<accession>A0ABV8ERT7</accession>
<dbReference type="RefSeq" id="WP_352015168.1">
    <property type="nucleotide sequence ID" value="NZ_JBHSBC010000001.1"/>
</dbReference>
<comment type="caution">
    <text evidence="4">The sequence shown here is derived from an EMBL/GenBank/DDBJ whole genome shotgun (WGS) entry which is preliminary data.</text>
</comment>
<keyword evidence="2" id="KW-0812">Transmembrane</keyword>
<feature type="domain" description="DUF4328" evidence="3">
    <location>
        <begin position="82"/>
        <end position="235"/>
    </location>
</feature>
<feature type="transmembrane region" description="Helical" evidence="2">
    <location>
        <begin position="123"/>
        <end position="141"/>
    </location>
</feature>
<gene>
    <name evidence="4" type="ORF">ACFOYY_02955</name>
</gene>
<sequence length="246" mass="26457">MRGDTAGAPVPARPHHWPLPAETAFPPPPRPLRPVRGLATAVLTLLGLDTLVGAAWAVAADPLATVVEVVGEGALPLLSNSAFLVALTASRALVRAGLVVVFLVWLVRARLNAESLTRVPHRWFKIFIVLGWALPVVGWWIPKQIVDDVWAASRPGGVRGESIGRQPHSWLVWAWWIAWLLAFWVVPLSSVALLSLAGRPPEEVGALVGFGLDPFTWIPTLLAAALLAIVVVRITRFQEARVAAGG</sequence>
<feature type="transmembrane region" description="Helical" evidence="2">
    <location>
        <begin position="65"/>
        <end position="85"/>
    </location>
</feature>
<keyword evidence="5" id="KW-1185">Reference proteome</keyword>
<evidence type="ECO:0000259" key="3">
    <source>
        <dbReference type="Pfam" id="PF14219"/>
    </source>
</evidence>
<feature type="region of interest" description="Disordered" evidence="1">
    <location>
        <begin position="1"/>
        <end position="24"/>
    </location>
</feature>
<reference evidence="5" key="1">
    <citation type="journal article" date="2019" name="Int. J. Syst. Evol. Microbiol.">
        <title>The Global Catalogue of Microorganisms (GCM) 10K type strain sequencing project: providing services to taxonomists for standard genome sequencing and annotation.</title>
        <authorList>
            <consortium name="The Broad Institute Genomics Platform"/>
            <consortium name="The Broad Institute Genome Sequencing Center for Infectious Disease"/>
            <person name="Wu L."/>
            <person name="Ma J."/>
        </authorList>
    </citation>
    <scope>NUCLEOTIDE SEQUENCE [LARGE SCALE GENOMIC DNA]</scope>
    <source>
        <strain evidence="5">TBRC 7912</strain>
    </source>
</reference>
<dbReference type="Pfam" id="PF14219">
    <property type="entry name" value="DUF4328"/>
    <property type="match status" value="1"/>
</dbReference>
<evidence type="ECO:0000256" key="1">
    <source>
        <dbReference type="SAM" id="MobiDB-lite"/>
    </source>
</evidence>
<feature type="transmembrane region" description="Helical" evidence="2">
    <location>
        <begin position="38"/>
        <end position="59"/>
    </location>
</feature>
<protein>
    <submittedName>
        <fullName evidence="4">DUF4328 domain-containing protein</fullName>
    </submittedName>
</protein>
<keyword evidence="2" id="KW-0472">Membrane</keyword>
<dbReference type="InterPro" id="IPR025565">
    <property type="entry name" value="DUF4328"/>
</dbReference>
<name>A0ABV8ERT7_9ACTN</name>
<keyword evidence="2" id="KW-1133">Transmembrane helix</keyword>
<proteinExistence type="predicted"/>